<name>A0A099KEI0_COLPS</name>
<dbReference type="Pfam" id="PF03279">
    <property type="entry name" value="Lip_A_acyltrans"/>
    <property type="match status" value="1"/>
</dbReference>
<keyword evidence="6 7" id="KW-0012">Acyltransferase</keyword>
<keyword evidence="3" id="KW-0997">Cell inner membrane</keyword>
<keyword evidence="2" id="KW-1003">Cell membrane</keyword>
<dbReference type="Proteomes" id="UP000029868">
    <property type="component" value="Unassembled WGS sequence"/>
</dbReference>
<dbReference type="EMBL" id="JQEC01000057">
    <property type="protein sequence ID" value="KGJ89139.1"/>
    <property type="molecule type" value="Genomic_DNA"/>
</dbReference>
<accession>A0A099KEI0</accession>
<dbReference type="InterPro" id="IPR004960">
    <property type="entry name" value="LipA_acyltrans"/>
</dbReference>
<reference evidence="7 8" key="1">
    <citation type="submission" date="2014-08" db="EMBL/GenBank/DDBJ databases">
        <title>Genomic and Phenotypic Diversity of Colwellia psychrerythraea strains from Disparate Marine Basins.</title>
        <authorList>
            <person name="Techtmann S.M."/>
            <person name="Stelling S.C."/>
            <person name="Utturkar S.M."/>
            <person name="Alshibli N."/>
            <person name="Harris A."/>
            <person name="Brown S.D."/>
            <person name="Hazen T.C."/>
        </authorList>
    </citation>
    <scope>NUCLEOTIDE SEQUENCE [LARGE SCALE GENOMIC DNA]</scope>
    <source>
        <strain evidence="7 8">GAB14E</strain>
    </source>
</reference>
<evidence type="ECO:0000313" key="7">
    <source>
        <dbReference type="EMBL" id="KGJ89139.1"/>
    </source>
</evidence>
<evidence type="ECO:0000256" key="1">
    <source>
        <dbReference type="ARBA" id="ARBA00004533"/>
    </source>
</evidence>
<dbReference type="PATRIC" id="fig|28229.3.peg.4110"/>
<evidence type="ECO:0000256" key="5">
    <source>
        <dbReference type="ARBA" id="ARBA00023136"/>
    </source>
</evidence>
<proteinExistence type="predicted"/>
<keyword evidence="5" id="KW-0472">Membrane</keyword>
<evidence type="ECO:0000256" key="2">
    <source>
        <dbReference type="ARBA" id="ARBA00022475"/>
    </source>
</evidence>
<dbReference type="GO" id="GO:0009247">
    <property type="term" value="P:glycolipid biosynthetic process"/>
    <property type="evidence" value="ECO:0007669"/>
    <property type="project" value="UniProtKB-ARBA"/>
</dbReference>
<comment type="caution">
    <text evidence="7">The sequence shown here is derived from an EMBL/GenBank/DDBJ whole genome shotgun (WGS) entry which is preliminary data.</text>
</comment>
<dbReference type="GO" id="GO:0016746">
    <property type="term" value="F:acyltransferase activity"/>
    <property type="evidence" value="ECO:0007669"/>
    <property type="project" value="UniProtKB-KW"/>
</dbReference>
<evidence type="ECO:0000313" key="8">
    <source>
        <dbReference type="Proteomes" id="UP000029868"/>
    </source>
</evidence>
<evidence type="ECO:0000256" key="4">
    <source>
        <dbReference type="ARBA" id="ARBA00022679"/>
    </source>
</evidence>
<evidence type="ECO:0000256" key="6">
    <source>
        <dbReference type="ARBA" id="ARBA00023315"/>
    </source>
</evidence>
<dbReference type="AlphaFoldDB" id="A0A099KEI0"/>
<sequence length="300" mass="34303">MKAALYVISIFAWIMGYYKYIISVNKTVIKYNLTYFFGYSNNKAEIDTIKHFITFSRGQLLQRWYGKLSPKSRIKFITEFVDYKIHPQALLLAKSNEGAIIITPHQSIQSIAAIGLSNFLTANKSKLGTFFDSKDVNSGNAKHLEVFDSDEEDILIFHNNTRDLVKSIRSLRNGMWLSMYPDIFQYSSAFIAVPMFNKIMAGMSGIEYMVSKTGAAVVSGVADFKNGRLEIKIHEPIRPELLKSDAVSKLVYTRLEKCIREQPYNWQYLSQMKQYLIVDHPIETVVTIKTEDMNSPIATV</sequence>
<organism evidence="7 8">
    <name type="scientific">Colwellia psychrerythraea</name>
    <name type="common">Vibrio psychroerythus</name>
    <dbReference type="NCBI Taxonomy" id="28229"/>
    <lineage>
        <taxon>Bacteria</taxon>
        <taxon>Pseudomonadati</taxon>
        <taxon>Pseudomonadota</taxon>
        <taxon>Gammaproteobacteria</taxon>
        <taxon>Alteromonadales</taxon>
        <taxon>Colwelliaceae</taxon>
        <taxon>Colwellia</taxon>
    </lineage>
</organism>
<protein>
    <submittedName>
        <fullName evidence="7">Lipid A biosynthesis acyltransferase</fullName>
    </submittedName>
</protein>
<evidence type="ECO:0000256" key="3">
    <source>
        <dbReference type="ARBA" id="ARBA00022519"/>
    </source>
</evidence>
<gene>
    <name evidence="7" type="ORF">GAB14E_4135</name>
</gene>
<comment type="subcellular location">
    <subcellularLocation>
        <location evidence="1">Cell inner membrane</location>
    </subcellularLocation>
</comment>
<dbReference type="RefSeq" id="WP_033084035.1">
    <property type="nucleotide sequence ID" value="NZ_JQEC01000057.1"/>
</dbReference>
<keyword evidence="4 7" id="KW-0808">Transferase</keyword>
<dbReference type="GO" id="GO:0005886">
    <property type="term" value="C:plasma membrane"/>
    <property type="evidence" value="ECO:0007669"/>
    <property type="project" value="UniProtKB-SubCell"/>
</dbReference>